<accession>A0A9J6GTD7</accession>
<evidence type="ECO:0000256" key="2">
    <source>
        <dbReference type="ARBA" id="ARBA00008164"/>
    </source>
</evidence>
<proteinExistence type="inferred from homology"/>
<dbReference type="SUPFAM" id="SSF117892">
    <property type="entry name" value="Band 7/SPFH domain"/>
    <property type="match status" value="1"/>
</dbReference>
<dbReference type="InterPro" id="IPR043202">
    <property type="entry name" value="Band-7_stomatin-like"/>
</dbReference>
<protein>
    <submittedName>
        <fullName evidence="4">Uncharacterized protein</fullName>
    </submittedName>
</protein>
<dbReference type="VEuPathDB" id="VectorBase:HLOH_056734"/>
<reference evidence="4 5" key="1">
    <citation type="journal article" date="2020" name="Cell">
        <title>Large-Scale Comparative Analyses of Tick Genomes Elucidate Their Genetic Diversity and Vector Capacities.</title>
        <authorList>
            <consortium name="Tick Genome and Microbiome Consortium (TIGMIC)"/>
            <person name="Jia N."/>
            <person name="Wang J."/>
            <person name="Shi W."/>
            <person name="Du L."/>
            <person name="Sun Y."/>
            <person name="Zhan W."/>
            <person name="Jiang J.F."/>
            <person name="Wang Q."/>
            <person name="Zhang B."/>
            <person name="Ji P."/>
            <person name="Bell-Sakyi L."/>
            <person name="Cui X.M."/>
            <person name="Yuan T.T."/>
            <person name="Jiang B.G."/>
            <person name="Yang W.F."/>
            <person name="Lam T.T."/>
            <person name="Chang Q.C."/>
            <person name="Ding S.J."/>
            <person name="Wang X.J."/>
            <person name="Zhu J.G."/>
            <person name="Ruan X.D."/>
            <person name="Zhao L."/>
            <person name="Wei J.T."/>
            <person name="Ye R.Z."/>
            <person name="Que T.C."/>
            <person name="Du C.H."/>
            <person name="Zhou Y.H."/>
            <person name="Cheng J.X."/>
            <person name="Dai P.F."/>
            <person name="Guo W.B."/>
            <person name="Han X.H."/>
            <person name="Huang E.J."/>
            <person name="Li L.F."/>
            <person name="Wei W."/>
            <person name="Gao Y.C."/>
            <person name="Liu J.Z."/>
            <person name="Shao H.Z."/>
            <person name="Wang X."/>
            <person name="Wang C.C."/>
            <person name="Yang T.C."/>
            <person name="Huo Q.B."/>
            <person name="Li W."/>
            <person name="Chen H.Y."/>
            <person name="Chen S.E."/>
            <person name="Zhou L.G."/>
            <person name="Ni X.B."/>
            <person name="Tian J.H."/>
            <person name="Sheng Y."/>
            <person name="Liu T."/>
            <person name="Pan Y.S."/>
            <person name="Xia L.Y."/>
            <person name="Li J."/>
            <person name="Zhao F."/>
            <person name="Cao W.C."/>
        </authorList>
    </citation>
    <scope>NUCLEOTIDE SEQUENCE [LARGE SCALE GENOMIC DNA]</scope>
    <source>
        <strain evidence="4">HaeL-2018</strain>
    </source>
</reference>
<evidence type="ECO:0000256" key="3">
    <source>
        <dbReference type="ARBA" id="ARBA00023136"/>
    </source>
</evidence>
<dbReference type="GO" id="GO:0005886">
    <property type="term" value="C:plasma membrane"/>
    <property type="evidence" value="ECO:0007669"/>
    <property type="project" value="InterPro"/>
</dbReference>
<dbReference type="EMBL" id="JABSTR010000009">
    <property type="protein sequence ID" value="KAH9378722.1"/>
    <property type="molecule type" value="Genomic_DNA"/>
</dbReference>
<organism evidence="4 5">
    <name type="scientific">Haemaphysalis longicornis</name>
    <name type="common">Bush tick</name>
    <dbReference type="NCBI Taxonomy" id="44386"/>
    <lineage>
        <taxon>Eukaryota</taxon>
        <taxon>Metazoa</taxon>
        <taxon>Ecdysozoa</taxon>
        <taxon>Arthropoda</taxon>
        <taxon>Chelicerata</taxon>
        <taxon>Arachnida</taxon>
        <taxon>Acari</taxon>
        <taxon>Parasitiformes</taxon>
        <taxon>Ixodida</taxon>
        <taxon>Ixodoidea</taxon>
        <taxon>Ixodidae</taxon>
        <taxon>Haemaphysalinae</taxon>
        <taxon>Haemaphysalis</taxon>
    </lineage>
</organism>
<dbReference type="Proteomes" id="UP000821853">
    <property type="component" value="Unassembled WGS sequence"/>
</dbReference>
<dbReference type="PRINTS" id="PR00721">
    <property type="entry name" value="STOMATIN"/>
</dbReference>
<name>A0A9J6GTD7_HAELO</name>
<sequence length="124" mass="14150">MNKRFEQKRVVCCYFSPEEGASKQKKSSLPRERTVIDVSSLFLGEVVYYRVSNPVLSVANVAKAHYSSQLLAQTTLRNILGTRTLHEILADRERMSSAMQVSMHAFLRWCRYTYAARGVSEIAD</sequence>
<dbReference type="InterPro" id="IPR036013">
    <property type="entry name" value="Band_7/SPFH_dom_sf"/>
</dbReference>
<comment type="subcellular location">
    <subcellularLocation>
        <location evidence="1">Membrane</location>
    </subcellularLocation>
</comment>
<dbReference type="AlphaFoldDB" id="A0A9J6GTD7"/>
<evidence type="ECO:0000313" key="5">
    <source>
        <dbReference type="Proteomes" id="UP000821853"/>
    </source>
</evidence>
<dbReference type="PANTHER" id="PTHR10264:SF127">
    <property type="entry name" value="PODOCIN"/>
    <property type="match status" value="1"/>
</dbReference>
<comment type="caution">
    <text evidence="4">The sequence shown here is derived from an EMBL/GenBank/DDBJ whole genome shotgun (WGS) entry which is preliminary data.</text>
</comment>
<dbReference type="Gene3D" id="3.30.479.30">
    <property type="entry name" value="Band 7 domain"/>
    <property type="match status" value="1"/>
</dbReference>
<evidence type="ECO:0000313" key="4">
    <source>
        <dbReference type="EMBL" id="KAH9378722.1"/>
    </source>
</evidence>
<dbReference type="PANTHER" id="PTHR10264">
    <property type="entry name" value="BAND 7 PROTEIN-RELATED"/>
    <property type="match status" value="1"/>
</dbReference>
<dbReference type="InterPro" id="IPR001972">
    <property type="entry name" value="Stomatin_HflK_fam"/>
</dbReference>
<keyword evidence="3" id="KW-0472">Membrane</keyword>
<dbReference type="OrthoDB" id="6493070at2759"/>
<comment type="similarity">
    <text evidence="2">Belongs to the band 7/mec-2 family.</text>
</comment>
<keyword evidence="5" id="KW-1185">Reference proteome</keyword>
<evidence type="ECO:0000256" key="1">
    <source>
        <dbReference type="ARBA" id="ARBA00004370"/>
    </source>
</evidence>
<gene>
    <name evidence="4" type="ORF">HPB48_013018</name>
</gene>